<dbReference type="InterPro" id="IPR024301">
    <property type="entry name" value="Amidase_6"/>
</dbReference>
<gene>
    <name evidence="3" type="ORF">GCM10012275_43610</name>
</gene>
<dbReference type="AlphaFoldDB" id="A0A8J3FXI1"/>
<reference evidence="3" key="2">
    <citation type="submission" date="2020-09" db="EMBL/GenBank/DDBJ databases">
        <authorList>
            <person name="Sun Q."/>
            <person name="Zhou Y."/>
        </authorList>
    </citation>
    <scope>NUCLEOTIDE SEQUENCE</scope>
    <source>
        <strain evidence="3">CGMCC 4.5737</strain>
    </source>
</reference>
<accession>A0A8J3FXI1</accession>
<dbReference type="Pfam" id="PF12671">
    <property type="entry name" value="Amidase_6"/>
    <property type="match status" value="1"/>
</dbReference>
<organism evidence="3 4">
    <name type="scientific">Longimycelium tulufanense</name>
    <dbReference type="NCBI Taxonomy" id="907463"/>
    <lineage>
        <taxon>Bacteria</taxon>
        <taxon>Bacillati</taxon>
        <taxon>Actinomycetota</taxon>
        <taxon>Actinomycetes</taxon>
        <taxon>Pseudonocardiales</taxon>
        <taxon>Pseudonocardiaceae</taxon>
        <taxon>Longimycelium</taxon>
    </lineage>
</organism>
<name>A0A8J3FXI1_9PSEU</name>
<protein>
    <recommendedName>
        <fullName evidence="2">Putative amidase domain-containing protein</fullName>
    </recommendedName>
</protein>
<evidence type="ECO:0000313" key="4">
    <source>
        <dbReference type="Proteomes" id="UP000637578"/>
    </source>
</evidence>
<dbReference type="PANTHER" id="PTHR40032:SF1">
    <property type="entry name" value="EXPORTED PROTEIN"/>
    <property type="match status" value="1"/>
</dbReference>
<feature type="domain" description="Putative amidase" evidence="2">
    <location>
        <begin position="192"/>
        <end position="347"/>
    </location>
</feature>
<dbReference type="PANTHER" id="PTHR40032">
    <property type="entry name" value="EXPORTED PROTEIN-RELATED"/>
    <property type="match status" value="1"/>
</dbReference>
<feature type="compositionally biased region" description="Basic and acidic residues" evidence="1">
    <location>
        <begin position="175"/>
        <end position="189"/>
    </location>
</feature>
<feature type="region of interest" description="Disordered" evidence="1">
    <location>
        <begin position="145"/>
        <end position="189"/>
    </location>
</feature>
<keyword evidence="4" id="KW-1185">Reference proteome</keyword>
<comment type="caution">
    <text evidence="3">The sequence shown here is derived from an EMBL/GenBank/DDBJ whole genome shotgun (WGS) entry which is preliminary data.</text>
</comment>
<dbReference type="EMBL" id="BMMK01000022">
    <property type="protein sequence ID" value="GGM68404.1"/>
    <property type="molecule type" value="Genomic_DNA"/>
</dbReference>
<dbReference type="Proteomes" id="UP000637578">
    <property type="component" value="Unassembled WGS sequence"/>
</dbReference>
<proteinExistence type="predicted"/>
<evidence type="ECO:0000313" key="3">
    <source>
        <dbReference type="EMBL" id="GGM68404.1"/>
    </source>
</evidence>
<reference evidence="3" key="1">
    <citation type="journal article" date="2014" name="Int. J. Syst. Evol. Microbiol.">
        <title>Complete genome sequence of Corynebacterium casei LMG S-19264T (=DSM 44701T), isolated from a smear-ripened cheese.</title>
        <authorList>
            <consortium name="US DOE Joint Genome Institute (JGI-PGF)"/>
            <person name="Walter F."/>
            <person name="Albersmeier A."/>
            <person name="Kalinowski J."/>
            <person name="Ruckert C."/>
        </authorList>
    </citation>
    <scope>NUCLEOTIDE SEQUENCE</scope>
    <source>
        <strain evidence="3">CGMCC 4.5737</strain>
    </source>
</reference>
<evidence type="ECO:0000259" key="2">
    <source>
        <dbReference type="Pfam" id="PF12671"/>
    </source>
</evidence>
<evidence type="ECO:0000256" key="1">
    <source>
        <dbReference type="SAM" id="MobiDB-lite"/>
    </source>
</evidence>
<sequence length="358" mass="40450">MALARQYLHDRATRVTSSYTPLTRANPTKLTRTPTAEAFSVRIAAEAPELDRSRAGLAGTLAEFSHANVIVNDADVSVENSTAEVQLDEVTRLYLAAHHRLGRGPEYSSYRLRHLIRFERSGGIWRLSSDVLDVPTHAHDVPLTYARPEKNGAPLPTETSRTPLPPSMVPNTPDAPRKPRAPEPLERDGGFNRQAAIDYALRWAHGRNREYNNYGNDCTNFLSQIFRAGGWANAGLYHEGPDKWWHYIGAMWQVHDNRTWRVAHDLAVFGYHYSKRTRSYAGEPARKGDAVYADWDNSNGGTQADGNIDHAMFITDVIDPWDWNGIYVTYHTTDRKNWPLGVTTANKPGSLYYFQDTR</sequence>